<feature type="region of interest" description="Disordered" evidence="5">
    <location>
        <begin position="1"/>
        <end position="20"/>
    </location>
</feature>
<dbReference type="PANTHER" id="PTHR47424">
    <property type="entry name" value="REGULATORY PROTEIN GAL4"/>
    <property type="match status" value="1"/>
</dbReference>
<evidence type="ECO:0000313" key="7">
    <source>
        <dbReference type="EMBL" id="EUC27503.1"/>
    </source>
</evidence>
<dbReference type="Proteomes" id="UP000053841">
    <property type="component" value="Unassembled WGS sequence"/>
</dbReference>
<feature type="region of interest" description="Disordered" evidence="5">
    <location>
        <begin position="184"/>
        <end position="218"/>
    </location>
</feature>
<feature type="region of interest" description="Disordered" evidence="5">
    <location>
        <begin position="73"/>
        <end position="118"/>
    </location>
</feature>
<dbReference type="Pfam" id="PF00172">
    <property type="entry name" value="Zn_clus"/>
    <property type="match status" value="1"/>
</dbReference>
<dbReference type="eggNOG" id="ENOG502SHBD">
    <property type="taxonomic scope" value="Eukaryota"/>
</dbReference>
<accession>W6XPP2</accession>
<dbReference type="KEGG" id="bze:COCCADRAFT_41785"/>
<evidence type="ECO:0000259" key="6">
    <source>
        <dbReference type="PROSITE" id="PS50048"/>
    </source>
</evidence>
<evidence type="ECO:0000256" key="4">
    <source>
        <dbReference type="ARBA" id="ARBA00023242"/>
    </source>
</evidence>
<dbReference type="RefSeq" id="XP_007718189.1">
    <property type="nucleotide sequence ID" value="XM_007719999.1"/>
</dbReference>
<feature type="compositionally biased region" description="Polar residues" evidence="5">
    <location>
        <begin position="255"/>
        <end position="266"/>
    </location>
</feature>
<keyword evidence="3" id="KW-0804">Transcription</keyword>
<feature type="compositionally biased region" description="Polar residues" evidence="5">
    <location>
        <begin position="86"/>
        <end position="105"/>
    </location>
</feature>
<dbReference type="OrthoDB" id="2571985at2759"/>
<sequence>MFQMQPSSETSNMVQPEQNTFPIADLTAEGPRNRPRVSHACQRCRVKKAKCDQQQPCLNCVKHAADCEYGIKRRSRQKKKQDYRSVNETPSTPMSSGFATGSQTAPHEGELQEPPRDTALSDFAPQALSTNTLDVVGDINQRTQGTEFYGTSSNFVLLNQLFSFARQNGLSGYVRSDVHESTTHLFPTSNHGHHESHAPSENHLSVNNIRNGQPDLRSLSQDRVSIINILSNEEVPSPPSRPKTPPHVASDRQAESSNTAPNYSCTTNRRLGSTLCEGLPAVPQSTRPAHTVDAISSPCHITVHNVQDHMSTSTQALKRRLEKFYINVFFQNLHYIHPMLDPVQFEERCGREMWARHTTTERSKRYRHFAALYNIVVAVGALIADRNVLEDLGQDMQTYIAGLAEPERRISSQTISRMYFRQSKNKLGDTYAVCSLESAQTLLLMSLYCQNSHMPHTCYMYCGQAVRTALAIGLANESMSRSTKDRKAARRTWWCIYSHEIDMSCSSGRRDSLRKPHSYQNPLPLIRNKIDGDPDTSEAEPKSIAMINEMVRYAAILRRISKELYHDAKGLTLSEKSVIAKELDALLSDWKANLPEWLDFGKLSFREEEWAGKVKVVLQLRYLNARILVHRIFLIPSINYNALEMSDHVGLCLSAARETIQLLHEAYTHRHYFRTWWYNSTYTLYAGMIVLYIIMLRATALRSEDLLEDVIKAQNILQSMQEATVALRSAELLREGLDIARSMIQRDAAISVPLPRIHTDRVDDGAQGRGNFNDFGQNFNYCFPETTFAANGHVADPETLFASLIDPCLLQDFTTGLNDSADIGTSSFLFNDLDNDRSGVYPTLQPSA</sequence>
<keyword evidence="2" id="KW-0805">Transcription regulation</keyword>
<keyword evidence="4" id="KW-0539">Nucleus</keyword>
<dbReference type="InterPro" id="IPR051127">
    <property type="entry name" value="Fungal_SecMet_Regulators"/>
</dbReference>
<dbReference type="InterPro" id="IPR001138">
    <property type="entry name" value="Zn2Cys6_DnaBD"/>
</dbReference>
<evidence type="ECO:0000256" key="1">
    <source>
        <dbReference type="ARBA" id="ARBA00022723"/>
    </source>
</evidence>
<reference evidence="7 8" key="1">
    <citation type="journal article" date="2013" name="PLoS Genet.">
        <title>Comparative genome structure, secondary metabolite, and effector coding capacity across Cochliobolus pathogens.</title>
        <authorList>
            <person name="Condon B.J."/>
            <person name="Leng Y."/>
            <person name="Wu D."/>
            <person name="Bushley K.E."/>
            <person name="Ohm R.A."/>
            <person name="Otillar R."/>
            <person name="Martin J."/>
            <person name="Schackwitz W."/>
            <person name="Grimwood J."/>
            <person name="MohdZainudin N."/>
            <person name="Xue C."/>
            <person name="Wang R."/>
            <person name="Manning V.A."/>
            <person name="Dhillon B."/>
            <person name="Tu Z.J."/>
            <person name="Steffenson B.J."/>
            <person name="Salamov A."/>
            <person name="Sun H."/>
            <person name="Lowry S."/>
            <person name="LaButti K."/>
            <person name="Han J."/>
            <person name="Copeland A."/>
            <person name="Lindquist E."/>
            <person name="Barry K."/>
            <person name="Schmutz J."/>
            <person name="Baker S.E."/>
            <person name="Ciuffetti L.M."/>
            <person name="Grigoriev I.V."/>
            <person name="Zhong S."/>
            <person name="Turgeon B.G."/>
        </authorList>
    </citation>
    <scope>NUCLEOTIDE SEQUENCE [LARGE SCALE GENOMIC DNA]</scope>
    <source>
        <strain evidence="7 8">26-R-13</strain>
    </source>
</reference>
<dbReference type="InterPro" id="IPR036864">
    <property type="entry name" value="Zn2-C6_fun-type_DNA-bd_sf"/>
</dbReference>
<dbReference type="Pfam" id="PF04082">
    <property type="entry name" value="Fungal_trans"/>
    <property type="match status" value="1"/>
</dbReference>
<proteinExistence type="predicted"/>
<protein>
    <recommendedName>
        <fullName evidence="6">Zn(2)-C6 fungal-type domain-containing protein</fullName>
    </recommendedName>
</protein>
<dbReference type="PROSITE" id="PS00463">
    <property type="entry name" value="ZN2_CY6_FUNGAL_1"/>
    <property type="match status" value="1"/>
</dbReference>
<dbReference type="AlphaFoldDB" id="W6XPP2"/>
<keyword evidence="8" id="KW-1185">Reference proteome</keyword>
<feature type="compositionally biased region" description="Basic and acidic residues" evidence="5">
    <location>
        <begin position="107"/>
        <end position="116"/>
    </location>
</feature>
<evidence type="ECO:0000256" key="2">
    <source>
        <dbReference type="ARBA" id="ARBA00023015"/>
    </source>
</evidence>
<evidence type="ECO:0000313" key="8">
    <source>
        <dbReference type="Proteomes" id="UP000053841"/>
    </source>
</evidence>
<feature type="domain" description="Zn(2)-C6 fungal-type" evidence="6">
    <location>
        <begin position="40"/>
        <end position="69"/>
    </location>
</feature>
<dbReference type="CDD" id="cd00067">
    <property type="entry name" value="GAL4"/>
    <property type="match status" value="1"/>
</dbReference>
<dbReference type="GO" id="GO:0000981">
    <property type="term" value="F:DNA-binding transcription factor activity, RNA polymerase II-specific"/>
    <property type="evidence" value="ECO:0007669"/>
    <property type="project" value="InterPro"/>
</dbReference>
<dbReference type="GO" id="GO:0005634">
    <property type="term" value="C:nucleus"/>
    <property type="evidence" value="ECO:0007669"/>
    <property type="project" value="TreeGrafter"/>
</dbReference>
<dbReference type="HOGENOM" id="CLU_008137_0_0_1"/>
<name>W6XPP2_COCC2</name>
<dbReference type="PANTHER" id="PTHR47424:SF15">
    <property type="entry name" value="ZN(II)2CYS6 TRANSCRIPTION FACTOR (EUROFUNG)"/>
    <property type="match status" value="1"/>
</dbReference>
<evidence type="ECO:0000256" key="3">
    <source>
        <dbReference type="ARBA" id="ARBA00023163"/>
    </source>
</evidence>
<dbReference type="SMART" id="SM00066">
    <property type="entry name" value="GAL4"/>
    <property type="match status" value="1"/>
</dbReference>
<feature type="compositionally biased region" description="Polar residues" evidence="5">
    <location>
        <begin position="202"/>
        <end position="211"/>
    </location>
</feature>
<dbReference type="EMBL" id="KI964917">
    <property type="protein sequence ID" value="EUC27503.1"/>
    <property type="molecule type" value="Genomic_DNA"/>
</dbReference>
<feature type="compositionally biased region" description="Pro residues" evidence="5">
    <location>
        <begin position="236"/>
        <end position="245"/>
    </location>
</feature>
<feature type="region of interest" description="Disordered" evidence="5">
    <location>
        <begin position="230"/>
        <end position="266"/>
    </location>
</feature>
<dbReference type="GO" id="GO:0000435">
    <property type="term" value="P:positive regulation of transcription from RNA polymerase II promoter by galactose"/>
    <property type="evidence" value="ECO:0007669"/>
    <property type="project" value="TreeGrafter"/>
</dbReference>
<dbReference type="Gene3D" id="4.10.240.10">
    <property type="entry name" value="Zn(2)-C6 fungal-type DNA-binding domain"/>
    <property type="match status" value="1"/>
</dbReference>
<dbReference type="CDD" id="cd12148">
    <property type="entry name" value="fungal_TF_MHR"/>
    <property type="match status" value="1"/>
</dbReference>
<dbReference type="GeneID" id="19149559"/>
<dbReference type="InterPro" id="IPR007219">
    <property type="entry name" value="XnlR_reg_dom"/>
</dbReference>
<dbReference type="PROSITE" id="PS50048">
    <property type="entry name" value="ZN2_CY6_FUNGAL_2"/>
    <property type="match status" value="1"/>
</dbReference>
<dbReference type="GO" id="GO:0000978">
    <property type="term" value="F:RNA polymerase II cis-regulatory region sequence-specific DNA binding"/>
    <property type="evidence" value="ECO:0007669"/>
    <property type="project" value="TreeGrafter"/>
</dbReference>
<dbReference type="GO" id="GO:0006351">
    <property type="term" value="P:DNA-templated transcription"/>
    <property type="evidence" value="ECO:0007669"/>
    <property type="project" value="InterPro"/>
</dbReference>
<organism evidence="7 8">
    <name type="scientific">Cochliobolus carbonum (strain 26-R-13)</name>
    <name type="common">Maize leaf spot fungus</name>
    <name type="synonym">Bipolaris zeicola</name>
    <dbReference type="NCBI Taxonomy" id="930089"/>
    <lineage>
        <taxon>Eukaryota</taxon>
        <taxon>Fungi</taxon>
        <taxon>Dikarya</taxon>
        <taxon>Ascomycota</taxon>
        <taxon>Pezizomycotina</taxon>
        <taxon>Dothideomycetes</taxon>
        <taxon>Pleosporomycetidae</taxon>
        <taxon>Pleosporales</taxon>
        <taxon>Pleosporineae</taxon>
        <taxon>Pleosporaceae</taxon>
        <taxon>Bipolaris</taxon>
    </lineage>
</organism>
<gene>
    <name evidence="7" type="ORF">COCCADRAFT_41785</name>
</gene>
<dbReference type="GO" id="GO:0008270">
    <property type="term" value="F:zinc ion binding"/>
    <property type="evidence" value="ECO:0007669"/>
    <property type="project" value="InterPro"/>
</dbReference>
<evidence type="ECO:0000256" key="5">
    <source>
        <dbReference type="SAM" id="MobiDB-lite"/>
    </source>
</evidence>
<dbReference type="SMART" id="SM00906">
    <property type="entry name" value="Fungal_trans"/>
    <property type="match status" value="1"/>
</dbReference>
<dbReference type="SUPFAM" id="SSF57701">
    <property type="entry name" value="Zn2/Cys6 DNA-binding domain"/>
    <property type="match status" value="1"/>
</dbReference>
<keyword evidence="1" id="KW-0479">Metal-binding</keyword>